<evidence type="ECO:0000313" key="1">
    <source>
        <dbReference type="EMBL" id="KAH7319837.1"/>
    </source>
</evidence>
<evidence type="ECO:0000313" key="2">
    <source>
        <dbReference type="Proteomes" id="UP000813444"/>
    </source>
</evidence>
<organism evidence="1 2">
    <name type="scientific">Stachybotrys elegans</name>
    <dbReference type="NCBI Taxonomy" id="80388"/>
    <lineage>
        <taxon>Eukaryota</taxon>
        <taxon>Fungi</taxon>
        <taxon>Dikarya</taxon>
        <taxon>Ascomycota</taxon>
        <taxon>Pezizomycotina</taxon>
        <taxon>Sordariomycetes</taxon>
        <taxon>Hypocreomycetidae</taxon>
        <taxon>Hypocreales</taxon>
        <taxon>Stachybotryaceae</taxon>
        <taxon>Stachybotrys</taxon>
    </lineage>
</organism>
<sequence length="139" mass="15739">MSQPRYCRLLFIIILVIFTAWMLQPVMRAGKPRRNSKQSMDSMLNVSRKKKFSFAAKLATIKVLLSLPTFRKGRKKTGSGTKQLLGGMSEMFKRLLGEVCVKKAQCKKRKRGQQSQCVCNVFLISPTQGVIKRVKKATA</sequence>
<name>A0A8K0WT05_9HYPO</name>
<comment type="caution">
    <text evidence="1">The sequence shown here is derived from an EMBL/GenBank/DDBJ whole genome shotgun (WGS) entry which is preliminary data.</text>
</comment>
<gene>
    <name evidence="1" type="ORF">B0I35DRAFT_221558</name>
</gene>
<keyword evidence="2" id="KW-1185">Reference proteome</keyword>
<dbReference type="AlphaFoldDB" id="A0A8K0WT05"/>
<dbReference type="EMBL" id="JAGPNK010000006">
    <property type="protein sequence ID" value="KAH7319837.1"/>
    <property type="molecule type" value="Genomic_DNA"/>
</dbReference>
<proteinExistence type="predicted"/>
<protein>
    <submittedName>
        <fullName evidence="1">Uncharacterized protein</fullName>
    </submittedName>
</protein>
<dbReference type="Proteomes" id="UP000813444">
    <property type="component" value="Unassembled WGS sequence"/>
</dbReference>
<reference evidence="1" key="1">
    <citation type="journal article" date="2021" name="Nat. Commun.">
        <title>Genetic determinants of endophytism in the Arabidopsis root mycobiome.</title>
        <authorList>
            <person name="Mesny F."/>
            <person name="Miyauchi S."/>
            <person name="Thiergart T."/>
            <person name="Pickel B."/>
            <person name="Atanasova L."/>
            <person name="Karlsson M."/>
            <person name="Huettel B."/>
            <person name="Barry K.W."/>
            <person name="Haridas S."/>
            <person name="Chen C."/>
            <person name="Bauer D."/>
            <person name="Andreopoulos W."/>
            <person name="Pangilinan J."/>
            <person name="LaButti K."/>
            <person name="Riley R."/>
            <person name="Lipzen A."/>
            <person name="Clum A."/>
            <person name="Drula E."/>
            <person name="Henrissat B."/>
            <person name="Kohler A."/>
            <person name="Grigoriev I.V."/>
            <person name="Martin F.M."/>
            <person name="Hacquard S."/>
        </authorList>
    </citation>
    <scope>NUCLEOTIDE SEQUENCE</scope>
    <source>
        <strain evidence="1">MPI-CAGE-CH-0235</strain>
    </source>
</reference>
<accession>A0A8K0WT05</accession>